<dbReference type="PANTHER" id="PTHR13383:SF11">
    <property type="entry name" value="RIBONUCLEASE H2 SUBUNIT B"/>
    <property type="match status" value="1"/>
</dbReference>
<dbReference type="GO" id="GO:0005654">
    <property type="term" value="C:nucleoplasm"/>
    <property type="evidence" value="ECO:0007669"/>
    <property type="project" value="TreeGrafter"/>
</dbReference>
<feature type="domain" description="Ribonuclease H2 subunit B wHTH" evidence="2">
    <location>
        <begin position="158"/>
        <end position="231"/>
    </location>
</feature>
<comment type="caution">
    <text evidence="3">The sequence shown here is derived from an EMBL/GenBank/DDBJ whole genome shotgun (WGS) entry which is preliminary data.</text>
</comment>
<dbReference type="Pfam" id="PF09468">
    <property type="entry name" value="RNase_H2-Ydr279"/>
    <property type="match status" value="1"/>
</dbReference>
<dbReference type="EMBL" id="VRMN01000001">
    <property type="protein sequence ID" value="KAA8498769.1"/>
    <property type="molecule type" value="Genomic_DNA"/>
</dbReference>
<dbReference type="GO" id="GO:0006401">
    <property type="term" value="P:RNA catabolic process"/>
    <property type="evidence" value="ECO:0007669"/>
    <property type="project" value="TreeGrafter"/>
</dbReference>
<dbReference type="OrthoDB" id="29098at2759"/>
<evidence type="ECO:0000313" key="3">
    <source>
        <dbReference type="EMBL" id="KAA8498769.1"/>
    </source>
</evidence>
<dbReference type="GO" id="GO:0032299">
    <property type="term" value="C:ribonuclease H2 complex"/>
    <property type="evidence" value="ECO:0007669"/>
    <property type="project" value="InterPro"/>
</dbReference>
<keyword evidence="4" id="KW-1185">Reference proteome</keyword>
<organism evidence="3 4">
    <name type="scientific">Porphyridium purpureum</name>
    <name type="common">Red alga</name>
    <name type="synonym">Porphyridium cruentum</name>
    <dbReference type="NCBI Taxonomy" id="35688"/>
    <lineage>
        <taxon>Eukaryota</taxon>
        <taxon>Rhodophyta</taxon>
        <taxon>Bangiophyceae</taxon>
        <taxon>Porphyridiales</taxon>
        <taxon>Porphyridiaceae</taxon>
        <taxon>Porphyridium</taxon>
    </lineage>
</organism>
<reference evidence="4" key="1">
    <citation type="journal article" date="2019" name="Nat. Commun.">
        <title>Expansion of phycobilisome linker gene families in mesophilic red algae.</title>
        <authorList>
            <person name="Lee J."/>
            <person name="Kim D."/>
            <person name="Bhattacharya D."/>
            <person name="Yoon H.S."/>
        </authorList>
    </citation>
    <scope>NUCLEOTIDE SEQUENCE [LARGE SCALE GENOMIC DNA]</scope>
    <source>
        <strain evidence="4">CCMP 1328</strain>
    </source>
</reference>
<sequence>MASDPQEATAHSDPSSVEVDTSKALPLASGTAQDESFACTRAWERHLFVITAPRELLQNGTAVDRITAPDWASGTGYVANGARRTLFRARTQAKGDPQAEVQLYELSSFEPDFGSWLFVRTDVDRDAALAAGKQDVLPAGVIERDGRLYHLTRFDACFLLLPVLSQPEHRGVFQPMDAIFEAPYAREVADYASHARMQRLCDTQDIGEGEFVYRLNEQKVLDWISIKLRLLLALLKKGRQPSSAHGDALDLLAMNLAPEWMEKVRRADPELAAMNAETGATVCESEEKPFLEDVVNYQSMYQSGSGGGTGGEPTSNAPAAKRAKRSIDTKLAKSSKSSKSITSFFGKK</sequence>
<dbReference type="PANTHER" id="PTHR13383">
    <property type="entry name" value="RIBONUCLEASE H2 SUBUNIT B"/>
    <property type="match status" value="1"/>
</dbReference>
<feature type="compositionally biased region" description="Low complexity" evidence="1">
    <location>
        <begin position="332"/>
        <end position="348"/>
    </location>
</feature>
<evidence type="ECO:0000259" key="2">
    <source>
        <dbReference type="Pfam" id="PF09468"/>
    </source>
</evidence>
<dbReference type="Gene3D" id="1.10.20.120">
    <property type="match status" value="1"/>
</dbReference>
<gene>
    <name evidence="3" type="ORF">FVE85_6354</name>
</gene>
<proteinExistence type="predicted"/>
<accession>A0A5J4Z460</accession>
<evidence type="ECO:0000256" key="1">
    <source>
        <dbReference type="SAM" id="MobiDB-lite"/>
    </source>
</evidence>
<dbReference type="AlphaFoldDB" id="A0A5J4Z460"/>
<name>A0A5J4Z460_PORPP</name>
<feature type="region of interest" description="Disordered" evidence="1">
    <location>
        <begin position="1"/>
        <end position="21"/>
    </location>
</feature>
<dbReference type="Proteomes" id="UP000324585">
    <property type="component" value="Unassembled WGS sequence"/>
</dbReference>
<dbReference type="InterPro" id="IPR040456">
    <property type="entry name" value="RNase_H2_suB"/>
</dbReference>
<dbReference type="InterPro" id="IPR019024">
    <property type="entry name" value="RNase_H2_suB_wHTH"/>
</dbReference>
<evidence type="ECO:0000313" key="4">
    <source>
        <dbReference type="Proteomes" id="UP000324585"/>
    </source>
</evidence>
<protein>
    <recommendedName>
        <fullName evidence="2">Ribonuclease H2 subunit B wHTH domain-containing protein</fullName>
    </recommendedName>
</protein>
<feature type="region of interest" description="Disordered" evidence="1">
    <location>
        <begin position="302"/>
        <end position="348"/>
    </location>
</feature>